<gene>
    <name evidence="3" type="ORF">ALAG00032_LOCUS14561</name>
</gene>
<reference evidence="3" key="1">
    <citation type="submission" date="2021-01" db="EMBL/GenBank/DDBJ databases">
        <authorList>
            <person name="Corre E."/>
            <person name="Pelletier E."/>
            <person name="Niang G."/>
            <person name="Scheremetjew M."/>
            <person name="Finn R."/>
            <person name="Kale V."/>
            <person name="Holt S."/>
            <person name="Cochrane G."/>
            <person name="Meng A."/>
            <person name="Brown T."/>
            <person name="Cohen L."/>
        </authorList>
    </citation>
    <scope>NUCLEOTIDE SEQUENCE</scope>
    <source>
        <strain evidence="3">CCMP1510</strain>
    </source>
</reference>
<feature type="compositionally biased region" description="Basic residues" evidence="1">
    <location>
        <begin position="707"/>
        <end position="718"/>
    </location>
</feature>
<dbReference type="PANTHER" id="PTHR12277">
    <property type="entry name" value="ALPHA/BETA HYDROLASE DOMAIN-CONTAINING PROTEIN"/>
    <property type="match status" value="1"/>
</dbReference>
<dbReference type="Gene3D" id="3.40.50.1820">
    <property type="entry name" value="alpha/beta hydrolase"/>
    <property type="match status" value="1"/>
</dbReference>
<dbReference type="AlphaFoldDB" id="A0A7S3K3G6"/>
<feature type="region of interest" description="Disordered" evidence="1">
    <location>
        <begin position="326"/>
        <end position="345"/>
    </location>
</feature>
<keyword evidence="2" id="KW-1133">Transmembrane helix</keyword>
<protein>
    <submittedName>
        <fullName evidence="3">Uncharacterized protein</fullName>
    </submittedName>
</protein>
<dbReference type="SUPFAM" id="SSF53474">
    <property type="entry name" value="alpha/beta-Hydrolases"/>
    <property type="match status" value="1"/>
</dbReference>
<keyword evidence="2" id="KW-0472">Membrane</keyword>
<dbReference type="PANTHER" id="PTHR12277:SF81">
    <property type="entry name" value="PROTEIN ABHD13"/>
    <property type="match status" value="1"/>
</dbReference>
<feature type="compositionally biased region" description="Low complexity" evidence="1">
    <location>
        <begin position="326"/>
        <end position="338"/>
    </location>
</feature>
<evidence type="ECO:0000256" key="1">
    <source>
        <dbReference type="SAM" id="MobiDB-lite"/>
    </source>
</evidence>
<accession>A0A7S3K3G6</accession>
<keyword evidence="2" id="KW-0812">Transmembrane</keyword>
<feature type="region of interest" description="Disordered" evidence="1">
    <location>
        <begin position="702"/>
        <end position="742"/>
    </location>
</feature>
<dbReference type="InterPro" id="IPR029058">
    <property type="entry name" value="AB_hydrolase_fold"/>
</dbReference>
<sequence>MSNGVEQIGSEVALLSTIDQDMQSVPEVNDVDDSLLFESSSDEDGKGENKKGLNHRISLLCCKTRLKKCFIYRESIAERLSFTPLRWLAMQPHIAGAITLISYTLFCLLWLAWAPLAFLLSEAGAWLVFIFLVRSGGGCIARFATFPGSFGSVRQDVEREYGRRVAARLEQAALVFESWWLCLHPRGGRPDEANIILEAFSAAKGVQLDSLIPLRDAMACVLPVKEKQTHEQKSTLLYGDLGQREISLSVQAIEAAEAVYQALVAVIDACEPLEAITQVLASQKDIGAARLALGQSPDSSRAIYTLASACRELARIVPYCLAPNSDTVSSLRRSSSQTRQRRADRQNTLRGRILCLASDLINTVKNVCRAPCPIPLDTSFGLSLMRAELVQRLGATQIWLGDVDCCIIPPHFERQSTTGILSVPTVLFCAPNAVLYESFSMASRESAGWVTTYARAGLQVVLWNPAGYGRRKGSPSPRRNLQDGTAIVTALLEAGVSSLLIHGESIGALAATGLAAYCCSLLNVFSNEDGTLTKLALVADRSFSNLAVEAQYLTGFKAAGPLLPLVTGWWPNEADSLAQFRRVTCPKLITCDAKDHMIPDPASLKAGLAIFSELGDARPRKLELTGSLALSDAQVIVPHGLNEDMVNNLLERAPNSLKDNELEFAFAAVRYVGRIAARRFSADFDEFNWQASVDLERGVYSDDTPRLRRSSSRRRNLSKGKNIAKQNRRRSHSPYPPEKNNLATFTDAEPLEICAWSILERVDGECGMSLGRVLACDFGTFRAWACSYVTWPNGSLRKLLDASPDLWLGADDSYFSDAEDEIESISVSEAAAKLRALIHSVQEDGNNDLLLVLRFIAAFLFMLDRRADFNTTNTESNQILGDLLVLGCGHNAPYSTAELDAFFAWLRTHFHDSLWPAASPSPPPSPETSLFSNG</sequence>
<evidence type="ECO:0000256" key="2">
    <source>
        <dbReference type="SAM" id="Phobius"/>
    </source>
</evidence>
<name>A0A7S3K3G6_9STRA</name>
<organism evidence="3">
    <name type="scientific">Aureoumbra lagunensis</name>
    <dbReference type="NCBI Taxonomy" id="44058"/>
    <lineage>
        <taxon>Eukaryota</taxon>
        <taxon>Sar</taxon>
        <taxon>Stramenopiles</taxon>
        <taxon>Ochrophyta</taxon>
        <taxon>Pelagophyceae</taxon>
        <taxon>Pelagomonadales</taxon>
        <taxon>Aureoumbra</taxon>
    </lineage>
</organism>
<evidence type="ECO:0000313" key="3">
    <source>
        <dbReference type="EMBL" id="CAE0373759.1"/>
    </source>
</evidence>
<dbReference type="EMBL" id="HBIJ01022336">
    <property type="protein sequence ID" value="CAE0373759.1"/>
    <property type="molecule type" value="Transcribed_RNA"/>
</dbReference>
<feature type="transmembrane region" description="Helical" evidence="2">
    <location>
        <begin position="125"/>
        <end position="144"/>
    </location>
</feature>
<feature type="transmembrane region" description="Helical" evidence="2">
    <location>
        <begin position="94"/>
        <end position="113"/>
    </location>
</feature>
<proteinExistence type="predicted"/>